<dbReference type="CDD" id="cd19166">
    <property type="entry name" value="HemeO-bac"/>
    <property type="match status" value="1"/>
</dbReference>
<accession>A0A2N5CUE0</accession>
<keyword evidence="4" id="KW-1185">Reference proteome</keyword>
<proteinExistence type="predicted"/>
<dbReference type="KEGG" id="cfh:C1707_17175"/>
<dbReference type="Proteomes" id="UP000281192">
    <property type="component" value="Chromosome"/>
</dbReference>
<evidence type="ECO:0000313" key="1">
    <source>
        <dbReference type="EMBL" id="AYV47849.1"/>
    </source>
</evidence>
<evidence type="ECO:0000313" key="4">
    <source>
        <dbReference type="Proteomes" id="UP000281192"/>
    </source>
</evidence>
<dbReference type="Gene3D" id="1.20.910.10">
    <property type="entry name" value="Heme oxygenase-like"/>
    <property type="match status" value="1"/>
</dbReference>
<organism evidence="2 3">
    <name type="scientific">Caulobacter flavus</name>
    <dbReference type="NCBI Taxonomy" id="1679497"/>
    <lineage>
        <taxon>Bacteria</taxon>
        <taxon>Pseudomonadati</taxon>
        <taxon>Pseudomonadota</taxon>
        <taxon>Alphaproteobacteria</taxon>
        <taxon>Caulobacterales</taxon>
        <taxon>Caulobacteraceae</taxon>
        <taxon>Caulobacter</taxon>
    </lineage>
</organism>
<reference evidence="1 4" key="2">
    <citation type="submission" date="2018-01" db="EMBL/GenBank/DDBJ databases">
        <title>Complete genome sequence of Caulobacter flavus RHGG3.</title>
        <authorList>
            <person name="Yang E."/>
        </authorList>
    </citation>
    <scope>NUCLEOTIDE SEQUENCE [LARGE SCALE GENOMIC DNA]</scope>
    <source>
        <strain evidence="1 4">RHGG3</strain>
    </source>
</reference>
<dbReference type="AlphaFoldDB" id="A0A2N5CUE0"/>
<name>A0A2N5CUE0_9CAUL</name>
<dbReference type="Proteomes" id="UP000234483">
    <property type="component" value="Unassembled WGS sequence"/>
</dbReference>
<dbReference type="GO" id="GO:0006788">
    <property type="term" value="P:heme oxidation"/>
    <property type="evidence" value="ECO:0007669"/>
    <property type="project" value="InterPro"/>
</dbReference>
<dbReference type="RefSeq" id="WP_101712949.1">
    <property type="nucleotide sequence ID" value="NZ_CP026100.1"/>
</dbReference>
<sequence length="199" mass="21285">MTDLALAQAPSLAKRLKAGTEATHERLDKSIMAGRPFADRARYGRFLDVQYRFHRDIDGLYQRAELAERLPDLDGRRRLAQIAADRTDLGLAALAELPPPAFDASGDLDLATALGWLYVAEGSNLGAAFLFKAAAKLGLDETLGARHLAGHPDGRAAHWRQFTAALDAAGLDEAGEARALAGAQAAFSRVQAYVDAAFG</sequence>
<dbReference type="GO" id="GO:0004392">
    <property type="term" value="F:heme oxygenase (decyclizing) activity"/>
    <property type="evidence" value="ECO:0007669"/>
    <property type="project" value="InterPro"/>
</dbReference>
<dbReference type="OrthoDB" id="9149607at2"/>
<dbReference type="SUPFAM" id="SSF48613">
    <property type="entry name" value="Heme oxygenase-like"/>
    <property type="match status" value="1"/>
</dbReference>
<reference evidence="2 3" key="1">
    <citation type="submission" date="2017-12" db="EMBL/GenBank/DDBJ databases">
        <title>The genome sequence of Caulobacter flavus CGMCC1 15093.</title>
        <authorList>
            <person name="Gao J."/>
            <person name="Mao X."/>
            <person name="Sun J."/>
        </authorList>
    </citation>
    <scope>NUCLEOTIDE SEQUENCE [LARGE SCALE GENOMIC DNA]</scope>
    <source>
        <strain evidence="2 3">CGMCC1 15093</strain>
    </source>
</reference>
<gene>
    <name evidence="1" type="ORF">C1707_17175</name>
    <name evidence="2" type="ORF">CFHF_10410</name>
</gene>
<protein>
    <submittedName>
        <fullName evidence="2">Biliverdin-producing heme oxygenase</fullName>
    </submittedName>
</protein>
<dbReference type="EMBL" id="PJRQ01000019">
    <property type="protein sequence ID" value="PLR16892.1"/>
    <property type="molecule type" value="Genomic_DNA"/>
</dbReference>
<dbReference type="EMBL" id="CP026100">
    <property type="protein sequence ID" value="AYV47849.1"/>
    <property type="molecule type" value="Genomic_DNA"/>
</dbReference>
<dbReference type="InterPro" id="IPR016084">
    <property type="entry name" value="Haem_Oase-like_multi-hlx"/>
</dbReference>
<dbReference type="InterPro" id="IPR016053">
    <property type="entry name" value="Haem_Oase-like"/>
</dbReference>
<dbReference type="Pfam" id="PF01126">
    <property type="entry name" value="Heme_oxygenase"/>
    <property type="match status" value="1"/>
</dbReference>
<evidence type="ECO:0000313" key="3">
    <source>
        <dbReference type="Proteomes" id="UP000234483"/>
    </source>
</evidence>
<evidence type="ECO:0000313" key="2">
    <source>
        <dbReference type="EMBL" id="PLR16892.1"/>
    </source>
</evidence>